<comment type="caution">
    <text evidence="1">The sequence shown here is derived from an EMBL/GenBank/DDBJ whole genome shotgun (WGS) entry which is preliminary data.</text>
</comment>
<dbReference type="OrthoDB" id="447118at2759"/>
<organism evidence="1 2">
    <name type="scientific">Polarella glacialis</name>
    <name type="common">Dinoflagellate</name>
    <dbReference type="NCBI Taxonomy" id="89957"/>
    <lineage>
        <taxon>Eukaryota</taxon>
        <taxon>Sar</taxon>
        <taxon>Alveolata</taxon>
        <taxon>Dinophyceae</taxon>
        <taxon>Suessiales</taxon>
        <taxon>Suessiaceae</taxon>
        <taxon>Polarella</taxon>
    </lineage>
</organism>
<protein>
    <recommendedName>
        <fullName evidence="3">Reverse transcriptase Ty1/copia-type domain-containing protein</fullName>
    </recommendedName>
</protein>
<proteinExistence type="predicted"/>
<reference evidence="1" key="1">
    <citation type="submission" date="2021-02" db="EMBL/GenBank/DDBJ databases">
        <authorList>
            <person name="Dougan E. K."/>
            <person name="Rhodes N."/>
            <person name="Thang M."/>
            <person name="Chan C."/>
        </authorList>
    </citation>
    <scope>NUCLEOTIDE SEQUENCE</scope>
</reference>
<name>A0A813E8W0_POLGL</name>
<sequence>MESGKTADASGLFPGHACEQADGESAYTQSVLKGEATWVRLPRERWPASWFRGGDTSKPLYDDPVCPLILSLYGHPDAGGYWEKHCHAHLMKVGFKIASEDWRSCYFHEELKLFLVVYVDDFKLSGPKENLKKGWDLIGRADGIKIEPPAPAGKYLGCDHIITNRSIPRNVSTRVSPQRMQVFLHHLLNMFKLSSSSMTCVTS</sequence>
<dbReference type="EMBL" id="CAJNNV010006979">
    <property type="protein sequence ID" value="CAE8594353.1"/>
    <property type="molecule type" value="Genomic_DNA"/>
</dbReference>
<gene>
    <name evidence="1" type="ORF">PGLA1383_LOCUS12909</name>
</gene>
<accession>A0A813E8W0</accession>
<evidence type="ECO:0000313" key="1">
    <source>
        <dbReference type="EMBL" id="CAE8594353.1"/>
    </source>
</evidence>
<evidence type="ECO:0008006" key="3">
    <source>
        <dbReference type="Google" id="ProtNLM"/>
    </source>
</evidence>
<dbReference type="Proteomes" id="UP000654075">
    <property type="component" value="Unassembled WGS sequence"/>
</dbReference>
<keyword evidence="2" id="KW-1185">Reference proteome</keyword>
<dbReference type="AlphaFoldDB" id="A0A813E8W0"/>
<evidence type="ECO:0000313" key="2">
    <source>
        <dbReference type="Proteomes" id="UP000654075"/>
    </source>
</evidence>